<name>A0AA35KTF3_9SAUR</name>
<proteinExistence type="predicted"/>
<dbReference type="AlphaFoldDB" id="A0AA35KTF3"/>
<evidence type="ECO:0000313" key="2">
    <source>
        <dbReference type="Proteomes" id="UP001178461"/>
    </source>
</evidence>
<reference evidence="1" key="1">
    <citation type="submission" date="2022-12" db="EMBL/GenBank/DDBJ databases">
        <authorList>
            <person name="Alioto T."/>
            <person name="Alioto T."/>
            <person name="Gomez Garrido J."/>
        </authorList>
    </citation>
    <scope>NUCLEOTIDE SEQUENCE</scope>
</reference>
<organism evidence="1 2">
    <name type="scientific">Podarcis lilfordi</name>
    <name type="common">Lilford's wall lizard</name>
    <dbReference type="NCBI Taxonomy" id="74358"/>
    <lineage>
        <taxon>Eukaryota</taxon>
        <taxon>Metazoa</taxon>
        <taxon>Chordata</taxon>
        <taxon>Craniata</taxon>
        <taxon>Vertebrata</taxon>
        <taxon>Euteleostomi</taxon>
        <taxon>Lepidosauria</taxon>
        <taxon>Squamata</taxon>
        <taxon>Bifurcata</taxon>
        <taxon>Unidentata</taxon>
        <taxon>Episquamata</taxon>
        <taxon>Laterata</taxon>
        <taxon>Lacertibaenia</taxon>
        <taxon>Lacertidae</taxon>
        <taxon>Podarcis</taxon>
    </lineage>
</organism>
<gene>
    <name evidence="1" type="ORF">PODLI_1B026547</name>
</gene>
<keyword evidence="2" id="KW-1185">Reference proteome</keyword>
<sequence>MDQEEWCCPHDPPYTAVKMHIRVNINFIMIKELHGFKEPKDINNSSWVVKEDKENSYYYCKKNWR</sequence>
<evidence type="ECO:0000313" key="1">
    <source>
        <dbReference type="EMBL" id="CAI5783286.1"/>
    </source>
</evidence>
<dbReference type="Proteomes" id="UP001178461">
    <property type="component" value="Chromosome 8"/>
</dbReference>
<dbReference type="EMBL" id="OX395133">
    <property type="protein sequence ID" value="CAI5783286.1"/>
    <property type="molecule type" value="Genomic_DNA"/>
</dbReference>
<accession>A0AA35KTF3</accession>
<protein>
    <submittedName>
        <fullName evidence="1">Uncharacterized protein</fullName>
    </submittedName>
</protein>